<feature type="compositionally biased region" description="Polar residues" evidence="1">
    <location>
        <begin position="1"/>
        <end position="16"/>
    </location>
</feature>
<evidence type="ECO:0000256" key="1">
    <source>
        <dbReference type="SAM" id="MobiDB-lite"/>
    </source>
</evidence>
<dbReference type="AlphaFoldDB" id="F3KII8"/>
<name>F3KII8_9ARCH</name>
<organism evidence="2">
    <name type="scientific">Candidatus Nitrosarchaeum limnium SFB1</name>
    <dbReference type="NCBI Taxonomy" id="886738"/>
    <lineage>
        <taxon>Archaea</taxon>
        <taxon>Nitrososphaerota</taxon>
        <taxon>Nitrososphaeria</taxon>
        <taxon>Nitrosopumilales</taxon>
        <taxon>Nitrosopumilaceae</taxon>
        <taxon>Nitrosarchaeum</taxon>
    </lineage>
</organism>
<protein>
    <submittedName>
        <fullName evidence="2">Uncharacterized protein</fullName>
    </submittedName>
</protein>
<reference evidence="2" key="1">
    <citation type="journal article" date="2011" name="PLoS ONE">
        <title>Genome of a low-salinity ammonia-oxidizing archaeon determined by single-cell and metagenomic analysis.</title>
        <authorList>
            <person name="Blainey P.C."/>
            <person name="Mosier A.C."/>
            <person name="Potanina A."/>
            <person name="Francis C.A."/>
            <person name="Quake S.R."/>
        </authorList>
    </citation>
    <scope>NUCLEOTIDE SEQUENCE [LARGE SCALE GENOMIC DNA]</scope>
    <source>
        <strain evidence="2">SFB1</strain>
    </source>
</reference>
<sequence>MLTVGTISNHAYANSDSLRHQGKPIEPNQTKQSHHFKIIEELKSEFKDVTTFVHMDEFSLSHKNSHV</sequence>
<gene>
    <name evidence="2" type="ORF">Nlim_0286</name>
</gene>
<dbReference type="Proteomes" id="UP000004348">
    <property type="component" value="Chromosome"/>
</dbReference>
<comment type="caution">
    <text evidence="2">The sequence shown here is derived from an EMBL/GenBank/DDBJ whole genome shotgun (WGS) entry which is preliminary data.</text>
</comment>
<feature type="region of interest" description="Disordered" evidence="1">
    <location>
        <begin position="1"/>
        <end position="32"/>
    </location>
</feature>
<evidence type="ECO:0000313" key="2">
    <source>
        <dbReference type="EMBL" id="EGG42821.1"/>
    </source>
</evidence>
<dbReference type="EMBL" id="AEGP01000021">
    <property type="protein sequence ID" value="EGG42821.1"/>
    <property type="molecule type" value="Genomic_DNA"/>
</dbReference>
<dbReference type="HOGENOM" id="CLU_2802022_0_0_2"/>
<proteinExistence type="predicted"/>
<accession>F3KII8</accession>